<accession>A0A126T5U0</accession>
<keyword evidence="3" id="KW-1185">Reference proteome</keyword>
<dbReference type="EMBL" id="CP014476">
    <property type="protein sequence ID" value="AMK77438.1"/>
    <property type="molecule type" value="Genomic_DNA"/>
</dbReference>
<keyword evidence="1" id="KW-0812">Transmembrane</keyword>
<dbReference type="AlphaFoldDB" id="A0A126T5U0"/>
<feature type="transmembrane region" description="Helical" evidence="1">
    <location>
        <begin position="66"/>
        <end position="86"/>
    </location>
</feature>
<feature type="transmembrane region" description="Helical" evidence="1">
    <location>
        <begin position="5"/>
        <end position="27"/>
    </location>
</feature>
<evidence type="ECO:0000313" key="3">
    <source>
        <dbReference type="Proteomes" id="UP000030512"/>
    </source>
</evidence>
<dbReference type="STRING" id="1538553.JT25_013270"/>
<keyword evidence="1" id="KW-1133">Transmembrane helix</keyword>
<protein>
    <submittedName>
        <fullName evidence="2">Uncharacterized protein</fullName>
    </submittedName>
</protein>
<keyword evidence="1" id="KW-0472">Membrane</keyword>
<sequence length="90" mass="10606">MIEKILFLAAFFSVIWFLKLFLFWIFVPSYSNEKISAKKRYAEYSSKEGIGNEFLKWLFVIFNSDILFPAKGAMIALVFMVAFIVYRRAI</sequence>
<name>A0A126T5U0_9GAMM</name>
<evidence type="ECO:0000256" key="1">
    <source>
        <dbReference type="SAM" id="Phobius"/>
    </source>
</evidence>
<reference evidence="2 3" key="1">
    <citation type="journal article" date="2015" name="Environ. Microbiol.">
        <title>Methane oxidation coupled to nitrate reduction under hypoxia by the Gammaproteobacterium Methylomonas denitrificans, sp. nov. type strain FJG1.</title>
        <authorList>
            <person name="Kits K.D."/>
            <person name="Klotz M.G."/>
            <person name="Stein L.Y."/>
        </authorList>
    </citation>
    <scope>NUCLEOTIDE SEQUENCE [LARGE SCALE GENOMIC DNA]</scope>
    <source>
        <strain evidence="2 3">FJG1</strain>
    </source>
</reference>
<evidence type="ECO:0000313" key="2">
    <source>
        <dbReference type="EMBL" id="AMK77438.1"/>
    </source>
</evidence>
<dbReference type="RefSeq" id="WP_062328843.1">
    <property type="nucleotide sequence ID" value="NZ_CP014476.1"/>
</dbReference>
<dbReference type="KEGG" id="mdn:JT25_013270"/>
<proteinExistence type="predicted"/>
<organism evidence="2 3">
    <name type="scientific">Methylomonas denitrificans</name>
    <dbReference type="NCBI Taxonomy" id="1538553"/>
    <lineage>
        <taxon>Bacteria</taxon>
        <taxon>Pseudomonadati</taxon>
        <taxon>Pseudomonadota</taxon>
        <taxon>Gammaproteobacteria</taxon>
        <taxon>Methylococcales</taxon>
        <taxon>Methylococcaceae</taxon>
        <taxon>Methylomonas</taxon>
    </lineage>
</organism>
<dbReference type="Proteomes" id="UP000030512">
    <property type="component" value="Chromosome"/>
</dbReference>
<gene>
    <name evidence="2" type="ORF">JT25_013270</name>
</gene>